<keyword evidence="1" id="KW-1133">Transmembrane helix</keyword>
<keyword evidence="1" id="KW-0472">Membrane</keyword>
<dbReference type="Proteomes" id="UP001233999">
    <property type="component" value="Unassembled WGS sequence"/>
</dbReference>
<feature type="non-terminal residue" evidence="2">
    <location>
        <position position="1"/>
    </location>
</feature>
<feature type="non-terminal residue" evidence="2">
    <location>
        <position position="78"/>
    </location>
</feature>
<keyword evidence="3" id="KW-1185">Reference proteome</keyword>
<dbReference type="EMBL" id="JASPKZ010002878">
    <property type="protein sequence ID" value="KAJ9594601.1"/>
    <property type="molecule type" value="Genomic_DNA"/>
</dbReference>
<evidence type="ECO:0000256" key="1">
    <source>
        <dbReference type="SAM" id="Phobius"/>
    </source>
</evidence>
<accession>A0AAD8A9J9</accession>
<sequence length="78" mass="8907">SNFDSVPDVYGADVNSVVVTAKKRASQADKPYGTSTRNYGEGWLIVLLRRHLEYSIVHNFLFSFLLVFLLVLLFFCFT</sequence>
<reference evidence="2" key="2">
    <citation type="submission" date="2023-05" db="EMBL/GenBank/DDBJ databases">
        <authorList>
            <person name="Fouks B."/>
        </authorList>
    </citation>
    <scope>NUCLEOTIDE SEQUENCE</scope>
    <source>
        <strain evidence="2">Stay&amp;Tobe</strain>
        <tissue evidence="2">Testes</tissue>
    </source>
</reference>
<name>A0AAD8A9J9_DIPPU</name>
<proteinExistence type="predicted"/>
<evidence type="ECO:0000313" key="3">
    <source>
        <dbReference type="Proteomes" id="UP001233999"/>
    </source>
</evidence>
<comment type="caution">
    <text evidence="2">The sequence shown here is derived from an EMBL/GenBank/DDBJ whole genome shotgun (WGS) entry which is preliminary data.</text>
</comment>
<reference evidence="2" key="1">
    <citation type="journal article" date="2023" name="IScience">
        <title>Live-bearing cockroach genome reveals convergent evolutionary mechanisms linked to viviparity in insects and beyond.</title>
        <authorList>
            <person name="Fouks B."/>
            <person name="Harrison M.C."/>
            <person name="Mikhailova A.A."/>
            <person name="Marchal E."/>
            <person name="English S."/>
            <person name="Carruthers M."/>
            <person name="Jennings E.C."/>
            <person name="Chiamaka E.L."/>
            <person name="Frigard R.A."/>
            <person name="Pippel M."/>
            <person name="Attardo G.M."/>
            <person name="Benoit J.B."/>
            <person name="Bornberg-Bauer E."/>
            <person name="Tobe S.S."/>
        </authorList>
    </citation>
    <scope>NUCLEOTIDE SEQUENCE</scope>
    <source>
        <strain evidence="2">Stay&amp;Tobe</strain>
    </source>
</reference>
<protein>
    <submittedName>
        <fullName evidence="2">Uncharacterized protein</fullName>
    </submittedName>
</protein>
<dbReference type="AlphaFoldDB" id="A0AAD8A9J9"/>
<keyword evidence="1" id="KW-0812">Transmembrane</keyword>
<feature type="transmembrane region" description="Helical" evidence="1">
    <location>
        <begin position="56"/>
        <end position="77"/>
    </location>
</feature>
<gene>
    <name evidence="2" type="ORF">L9F63_027416</name>
</gene>
<organism evidence="2 3">
    <name type="scientific">Diploptera punctata</name>
    <name type="common">Pacific beetle cockroach</name>
    <dbReference type="NCBI Taxonomy" id="6984"/>
    <lineage>
        <taxon>Eukaryota</taxon>
        <taxon>Metazoa</taxon>
        <taxon>Ecdysozoa</taxon>
        <taxon>Arthropoda</taxon>
        <taxon>Hexapoda</taxon>
        <taxon>Insecta</taxon>
        <taxon>Pterygota</taxon>
        <taxon>Neoptera</taxon>
        <taxon>Polyneoptera</taxon>
        <taxon>Dictyoptera</taxon>
        <taxon>Blattodea</taxon>
        <taxon>Blaberoidea</taxon>
        <taxon>Blaberidae</taxon>
        <taxon>Diplopterinae</taxon>
        <taxon>Diploptera</taxon>
    </lineage>
</organism>
<evidence type="ECO:0000313" key="2">
    <source>
        <dbReference type="EMBL" id="KAJ9594601.1"/>
    </source>
</evidence>